<feature type="domain" description="3-dehydroquinate synthase N-terminal" evidence="3">
    <location>
        <begin position="3"/>
        <end position="144"/>
    </location>
</feature>
<accession>A0A933GLG2</accession>
<dbReference type="Proteomes" id="UP000772181">
    <property type="component" value="Unassembled WGS sequence"/>
</dbReference>
<organism evidence="5 6">
    <name type="scientific">Tectimicrobiota bacterium</name>
    <dbReference type="NCBI Taxonomy" id="2528274"/>
    <lineage>
        <taxon>Bacteria</taxon>
        <taxon>Pseudomonadati</taxon>
        <taxon>Nitrospinota/Tectimicrobiota group</taxon>
        <taxon>Candidatus Tectimicrobiota</taxon>
    </lineage>
</organism>
<dbReference type="AlphaFoldDB" id="A0A933GLG2"/>
<dbReference type="Pfam" id="PF26558">
    <property type="entry name" value="DHQS_2nd"/>
    <property type="match status" value="1"/>
</dbReference>
<keyword evidence="5" id="KW-0560">Oxidoreductase</keyword>
<dbReference type="InterPro" id="IPR002812">
    <property type="entry name" value="DHQS"/>
</dbReference>
<evidence type="ECO:0000256" key="2">
    <source>
        <dbReference type="ARBA" id="ARBA00023141"/>
    </source>
</evidence>
<dbReference type="NCBIfam" id="NF002627">
    <property type="entry name" value="PRK02290.1-5"/>
    <property type="match status" value="1"/>
</dbReference>
<gene>
    <name evidence="5" type="ORF">HY730_06750</name>
</gene>
<comment type="caution">
    <text evidence="5">The sequence shown here is derived from an EMBL/GenBank/DDBJ whole genome shotgun (WGS) entry which is preliminary data.</text>
</comment>
<dbReference type="PANTHER" id="PTHR33563">
    <property type="match status" value="1"/>
</dbReference>
<feature type="domain" description="3-dehydroquinate synthase C-terminal" evidence="4">
    <location>
        <begin position="157"/>
        <end position="331"/>
    </location>
</feature>
<dbReference type="EC" id="1.4.1.24" evidence="5"/>
<keyword evidence="2" id="KW-0057">Aromatic amino acid biosynthesis</keyword>
<proteinExistence type="inferred from homology"/>
<dbReference type="GO" id="GO:0009073">
    <property type="term" value="P:aromatic amino acid family biosynthetic process"/>
    <property type="evidence" value="ECO:0007669"/>
    <property type="project" value="UniProtKB-KW"/>
</dbReference>
<dbReference type="InterPro" id="IPR030960">
    <property type="entry name" value="DHQS/DOIS_N"/>
</dbReference>
<dbReference type="GO" id="GO:0003856">
    <property type="term" value="F:3-dehydroquinate synthase activity"/>
    <property type="evidence" value="ECO:0007669"/>
    <property type="project" value="InterPro"/>
</dbReference>
<evidence type="ECO:0000259" key="3">
    <source>
        <dbReference type="Pfam" id="PF01959"/>
    </source>
</evidence>
<dbReference type="PANTHER" id="PTHR33563:SF1">
    <property type="entry name" value="3-DEHYDROQUINATE SYNTHASE"/>
    <property type="match status" value="1"/>
</dbReference>
<dbReference type="GO" id="GO:0008652">
    <property type="term" value="P:amino acid biosynthetic process"/>
    <property type="evidence" value="ECO:0007669"/>
    <property type="project" value="UniProtKB-KW"/>
</dbReference>
<evidence type="ECO:0000313" key="5">
    <source>
        <dbReference type="EMBL" id="MBI4596061.1"/>
    </source>
</evidence>
<evidence type="ECO:0000313" key="6">
    <source>
        <dbReference type="Proteomes" id="UP000772181"/>
    </source>
</evidence>
<evidence type="ECO:0000256" key="1">
    <source>
        <dbReference type="ARBA" id="ARBA00022605"/>
    </source>
</evidence>
<dbReference type="GO" id="GO:0102042">
    <property type="term" value="F:dehydroquinate synthase activity"/>
    <property type="evidence" value="ECO:0007669"/>
    <property type="project" value="UniProtKB-EC"/>
</dbReference>
<keyword evidence="1" id="KW-0028">Amino-acid biosynthesis</keyword>
<dbReference type="EMBL" id="JACQWF010000301">
    <property type="protein sequence ID" value="MBI4596061.1"/>
    <property type="molecule type" value="Genomic_DNA"/>
</dbReference>
<name>A0A933GLG2_UNCTE</name>
<dbReference type="PIRSF" id="PIRSF006655">
    <property type="entry name" value="DHQ_synth"/>
    <property type="match status" value="1"/>
</dbReference>
<reference evidence="5" key="1">
    <citation type="submission" date="2020-07" db="EMBL/GenBank/DDBJ databases">
        <title>Huge and variable diversity of episymbiotic CPR bacteria and DPANN archaea in groundwater ecosystems.</title>
        <authorList>
            <person name="He C.Y."/>
            <person name="Keren R."/>
            <person name="Whittaker M."/>
            <person name="Farag I.F."/>
            <person name="Doudna J."/>
            <person name="Cate J.H.D."/>
            <person name="Banfield J.F."/>
        </authorList>
    </citation>
    <scope>NUCLEOTIDE SEQUENCE</scope>
    <source>
        <strain evidence="5">NC_groundwater_1482_Ag_S-0.65um_47_24</strain>
    </source>
</reference>
<protein>
    <submittedName>
        <fullName evidence="5">3-dehydroquinate synthase II</fullName>
        <ecNumber evidence="5">1.4.1.24</ecNumber>
    </submittedName>
</protein>
<dbReference type="HAMAP" id="MF_01244">
    <property type="entry name" value="Arch_DHQ_synthase"/>
    <property type="match status" value="1"/>
</dbReference>
<evidence type="ECO:0000259" key="4">
    <source>
        <dbReference type="Pfam" id="PF26558"/>
    </source>
</evidence>
<dbReference type="InterPro" id="IPR056179">
    <property type="entry name" value="DHQS_C"/>
</dbReference>
<sequence length="331" mass="36596">MGKKLWVSVRPWRKEIFTTALESGADAVLIPKECNGQAKELGIIQTISEDGDMKLGQDVVEWTLSGKEDELKIADLPQETKVIIKTTDWTIIPLENLIAQRGHLYAQVNSAEEARTALSILEKGVEGVLLSTENPQEIRKTAEFMKQAAEKVELCSAKVVQIRPLYMGARVCVDTCSLMNIGQGLLVGNSSMAMFLVHSESLENPYVSARPFRVNAGPVHAYVKVPGGKTRYLSELKAGDEVLIVDYQGNTEIAIVGRVKIERRPLVLLEAEVEGVCVNIILQNAETIRLTSPEGKAISIVNLKRDDQVLVSLERSARHFGHKVDETLLER</sequence>
<dbReference type="Pfam" id="PF01959">
    <property type="entry name" value="DHQS"/>
    <property type="match status" value="1"/>
</dbReference>